<protein>
    <submittedName>
        <fullName evidence="1">Uncharacterized protein</fullName>
    </submittedName>
</protein>
<organism evidence="1 2">
    <name type="scientific">Puccinia graminis f. sp. tritici</name>
    <dbReference type="NCBI Taxonomy" id="56615"/>
    <lineage>
        <taxon>Eukaryota</taxon>
        <taxon>Fungi</taxon>
        <taxon>Dikarya</taxon>
        <taxon>Basidiomycota</taxon>
        <taxon>Pucciniomycotina</taxon>
        <taxon>Pucciniomycetes</taxon>
        <taxon>Pucciniales</taxon>
        <taxon>Pucciniaceae</taxon>
        <taxon>Puccinia</taxon>
    </lineage>
</organism>
<reference evidence="1 2" key="1">
    <citation type="submission" date="2019-05" db="EMBL/GenBank/DDBJ databases">
        <title>Emergence of the Ug99 lineage of the wheat stem rust pathogen through somatic hybridization.</title>
        <authorList>
            <person name="Li F."/>
            <person name="Upadhyaya N.M."/>
            <person name="Sperschneider J."/>
            <person name="Matny O."/>
            <person name="Nguyen-Phuc H."/>
            <person name="Mago R."/>
            <person name="Raley C."/>
            <person name="Miller M.E."/>
            <person name="Silverstein K.A.T."/>
            <person name="Henningsen E."/>
            <person name="Hirsch C.D."/>
            <person name="Visser B."/>
            <person name="Pretorius Z.A."/>
            <person name="Steffenson B.J."/>
            <person name="Schwessinger B."/>
            <person name="Dodds P.N."/>
            <person name="Figueroa M."/>
        </authorList>
    </citation>
    <scope>NUCLEOTIDE SEQUENCE [LARGE SCALE GENOMIC DNA]</scope>
    <source>
        <strain evidence="1">21-0</strain>
    </source>
</reference>
<dbReference type="EMBL" id="VSWC01000144">
    <property type="protein sequence ID" value="KAA1077669.1"/>
    <property type="molecule type" value="Genomic_DNA"/>
</dbReference>
<comment type="caution">
    <text evidence="1">The sequence shown here is derived from an EMBL/GenBank/DDBJ whole genome shotgun (WGS) entry which is preliminary data.</text>
</comment>
<dbReference type="AlphaFoldDB" id="A0A5B0MNQ7"/>
<keyword evidence="2" id="KW-1185">Reference proteome</keyword>
<sequence length="118" mass="12277">MVFLAKNLTDSISAKTDLCQFLAGVQTHPPLQEGRVLLHAPRKRDFLKKHASKGRAIKPAPPGGAGWIARPFWRGGGVGVRGGEGSAIIIALSGAILQNCALTAPLPCSVTGASRTTP</sequence>
<gene>
    <name evidence="1" type="ORF">PGT21_015581</name>
</gene>
<proteinExistence type="predicted"/>
<accession>A0A5B0MNQ7</accession>
<dbReference type="Proteomes" id="UP000324748">
    <property type="component" value="Unassembled WGS sequence"/>
</dbReference>
<name>A0A5B0MNQ7_PUCGR</name>
<evidence type="ECO:0000313" key="2">
    <source>
        <dbReference type="Proteomes" id="UP000324748"/>
    </source>
</evidence>
<evidence type="ECO:0000313" key="1">
    <source>
        <dbReference type="EMBL" id="KAA1077669.1"/>
    </source>
</evidence>